<accession>A0AAX6ETA0</accession>
<evidence type="ECO:0000256" key="3">
    <source>
        <dbReference type="SAM" id="SignalP"/>
    </source>
</evidence>
<evidence type="ECO:0000256" key="2">
    <source>
        <dbReference type="ARBA" id="ARBA00023274"/>
    </source>
</evidence>
<name>A0AAX6ETA0_IRIPA</name>
<proteinExistence type="predicted"/>
<dbReference type="InterPro" id="IPR029064">
    <property type="entry name" value="Ribosomal_eL30-like_sf"/>
</dbReference>
<dbReference type="Gene3D" id="3.30.1330.30">
    <property type="match status" value="1"/>
</dbReference>
<gene>
    <name evidence="4" type="ORF">M6B38_172855</name>
</gene>
<dbReference type="GO" id="GO:0005840">
    <property type="term" value="C:ribosome"/>
    <property type="evidence" value="ECO:0007669"/>
    <property type="project" value="UniProtKB-KW"/>
</dbReference>
<dbReference type="EMBL" id="JANAVB010034019">
    <property type="protein sequence ID" value="KAJ6807316.1"/>
    <property type="molecule type" value="Genomic_DNA"/>
</dbReference>
<reference evidence="4" key="2">
    <citation type="submission" date="2023-04" db="EMBL/GenBank/DDBJ databases">
        <authorList>
            <person name="Bruccoleri R.E."/>
            <person name="Oakeley E.J."/>
            <person name="Faust A.-M."/>
            <person name="Dessus-Babus S."/>
            <person name="Altorfer M."/>
            <person name="Burckhardt D."/>
            <person name="Oertli M."/>
            <person name="Naumann U."/>
            <person name="Petersen F."/>
            <person name="Wong J."/>
        </authorList>
    </citation>
    <scope>NUCLEOTIDE SEQUENCE</scope>
    <source>
        <strain evidence="4">GSM-AAB239-AS_SAM_17_03QT</strain>
        <tissue evidence="4">Leaf</tissue>
    </source>
</reference>
<evidence type="ECO:0000313" key="4">
    <source>
        <dbReference type="EMBL" id="KAJ6807316.1"/>
    </source>
</evidence>
<keyword evidence="2" id="KW-0687">Ribonucleoprotein</keyword>
<feature type="signal peptide" evidence="3">
    <location>
        <begin position="1"/>
        <end position="36"/>
    </location>
</feature>
<protein>
    <submittedName>
        <fullName evidence="4">Alpha-(1,4)-fucosyltransferase</fullName>
    </submittedName>
</protein>
<dbReference type="PANTHER" id="PTHR11843">
    <property type="entry name" value="40S RIBOSOMAL PROTEIN S12"/>
    <property type="match status" value="1"/>
</dbReference>
<organism evidence="4 5">
    <name type="scientific">Iris pallida</name>
    <name type="common">Sweet iris</name>
    <dbReference type="NCBI Taxonomy" id="29817"/>
    <lineage>
        <taxon>Eukaryota</taxon>
        <taxon>Viridiplantae</taxon>
        <taxon>Streptophyta</taxon>
        <taxon>Embryophyta</taxon>
        <taxon>Tracheophyta</taxon>
        <taxon>Spermatophyta</taxon>
        <taxon>Magnoliopsida</taxon>
        <taxon>Liliopsida</taxon>
        <taxon>Asparagales</taxon>
        <taxon>Iridaceae</taxon>
        <taxon>Iridoideae</taxon>
        <taxon>Irideae</taxon>
        <taxon>Iris</taxon>
    </lineage>
</organism>
<feature type="chain" id="PRO_5043735732" evidence="3">
    <location>
        <begin position="37"/>
        <end position="274"/>
    </location>
</feature>
<keyword evidence="5" id="KW-1185">Reference proteome</keyword>
<evidence type="ECO:0000313" key="5">
    <source>
        <dbReference type="Proteomes" id="UP001140949"/>
    </source>
</evidence>
<evidence type="ECO:0000256" key="1">
    <source>
        <dbReference type="ARBA" id="ARBA00022980"/>
    </source>
</evidence>
<dbReference type="Proteomes" id="UP001140949">
    <property type="component" value="Unassembled WGS sequence"/>
</dbReference>
<comment type="caution">
    <text evidence="4">The sequence shown here is derived from an EMBL/GenBank/DDBJ whole genome shotgun (WGS) entry which is preliminary data.</text>
</comment>
<dbReference type="GO" id="GO:1990904">
    <property type="term" value="C:ribonucleoprotein complex"/>
    <property type="evidence" value="ECO:0007669"/>
    <property type="project" value="UniProtKB-KW"/>
</dbReference>
<sequence length="274" mass="30403">MVLPSRPVHYLAPMVAFAAIILLLFHLLVFPTPTSPFPTTTSTSTSTTKTLTLIPKAKHPFTDLISAYSQWDAQIGCRHFRDGNPRTRGFRLRGRWGGARQRAGQGWTWIPTNLDNLYSCSCGLTCLDNLYSCSCGLTCLYNLYSCSCGLTCLCTKSGPRRQAQRASLLRFFKSETEPLCKIDSEGKARKVVGCACVVVKDYGEESEGLHIVQEYIEFERMLQMGMPSLSSCKHDSTITTSAAAATPTTRLWMSLHREADEEAEEAEQGALHDK</sequence>
<keyword evidence="1" id="KW-0689">Ribosomal protein</keyword>
<reference evidence="4" key="1">
    <citation type="journal article" date="2023" name="GigaByte">
        <title>Genome assembly of the bearded iris, Iris pallida Lam.</title>
        <authorList>
            <person name="Bruccoleri R.E."/>
            <person name="Oakeley E.J."/>
            <person name="Faust A.M.E."/>
            <person name="Altorfer M."/>
            <person name="Dessus-Babus S."/>
            <person name="Burckhardt D."/>
            <person name="Oertli M."/>
            <person name="Naumann U."/>
            <person name="Petersen F."/>
            <person name="Wong J."/>
        </authorList>
    </citation>
    <scope>NUCLEOTIDE SEQUENCE</scope>
    <source>
        <strain evidence="4">GSM-AAB239-AS_SAM_17_03QT</strain>
    </source>
</reference>
<dbReference type="AlphaFoldDB" id="A0AAX6ETA0"/>
<keyword evidence="3" id="KW-0732">Signal</keyword>